<evidence type="ECO:0000256" key="1">
    <source>
        <dbReference type="ARBA" id="ARBA00004236"/>
    </source>
</evidence>
<evidence type="ECO:0000256" key="11">
    <source>
        <dbReference type="ARBA" id="ARBA00031642"/>
    </source>
</evidence>
<dbReference type="EMBL" id="JAZDWU010000005">
    <property type="protein sequence ID" value="KAL0003425.1"/>
    <property type="molecule type" value="Genomic_DNA"/>
</dbReference>
<comment type="catalytic activity">
    <reaction evidence="15">
        <text>(2R)-2,3-bisphosphoglycerate + H2O = (2R)-2-phosphoglycerate + phosphate</text>
        <dbReference type="Rhea" id="RHEA:27381"/>
        <dbReference type="ChEBI" id="CHEBI:15377"/>
        <dbReference type="ChEBI" id="CHEBI:43474"/>
        <dbReference type="ChEBI" id="CHEBI:58248"/>
        <dbReference type="ChEBI" id="CHEBI:58289"/>
        <dbReference type="EC" id="3.1.3.80"/>
    </reaction>
    <physiologicalReaction direction="left-to-right" evidence="15">
        <dbReference type="Rhea" id="RHEA:27382"/>
    </physiologicalReaction>
</comment>
<feature type="signal peptide" evidence="17">
    <location>
        <begin position="1"/>
        <end position="21"/>
    </location>
</feature>
<dbReference type="Pfam" id="PF00328">
    <property type="entry name" value="His_Phos_2"/>
    <property type="match status" value="1"/>
</dbReference>
<dbReference type="InterPro" id="IPR000560">
    <property type="entry name" value="His_Pase_clade-2"/>
</dbReference>
<dbReference type="EC" id="3.1.3.62" evidence="4"/>
<name>A0AAW2D230_9ROSI</name>
<comment type="caution">
    <text evidence="18">The sequence shown here is derived from an EMBL/GenBank/DDBJ whole genome shotgun (WGS) entry which is preliminary data.</text>
</comment>
<evidence type="ECO:0000256" key="12">
    <source>
        <dbReference type="ARBA" id="ARBA00043668"/>
    </source>
</evidence>
<protein>
    <recommendedName>
        <fullName evidence="5">Multiple inositol polyphosphate phosphatase 1</fullName>
        <ecNumber evidence="4">3.1.3.62</ecNumber>
        <ecNumber evidence="3">3.1.3.80</ecNumber>
    </recommendedName>
    <alternativeName>
        <fullName evidence="11">2,3-bisphosphoglycerate 3-phosphatase</fullName>
    </alternativeName>
</protein>
<keyword evidence="9" id="KW-0472">Membrane</keyword>
<reference evidence="18 19" key="1">
    <citation type="submission" date="2024-01" db="EMBL/GenBank/DDBJ databases">
        <title>A telomere-to-telomere, gap-free genome of sweet tea (Lithocarpus litseifolius).</title>
        <authorList>
            <person name="Zhou J."/>
        </authorList>
    </citation>
    <scope>NUCLEOTIDE SEQUENCE [LARGE SCALE GENOMIC DNA]</scope>
    <source>
        <strain evidence="18">Zhou-2022a</strain>
        <tissue evidence="18">Leaf</tissue>
    </source>
</reference>
<keyword evidence="10" id="KW-0325">Glycoprotein</keyword>
<evidence type="ECO:0000256" key="7">
    <source>
        <dbReference type="ARBA" id="ARBA00022729"/>
    </source>
</evidence>
<comment type="similarity">
    <text evidence="2">Belongs to the histidine acid phosphatase family. MINPP1 subfamily.</text>
</comment>
<comment type="catalytic activity">
    <reaction evidence="14">
        <text>1D-myo-inositol hexakisphosphate + H2O = 1D-myo-inositol 1,2,4,5,6-pentakisphosphate + phosphate</text>
        <dbReference type="Rhea" id="RHEA:16989"/>
        <dbReference type="ChEBI" id="CHEBI:15377"/>
        <dbReference type="ChEBI" id="CHEBI:43474"/>
        <dbReference type="ChEBI" id="CHEBI:57798"/>
        <dbReference type="ChEBI" id="CHEBI:58130"/>
        <dbReference type="EC" id="3.1.3.62"/>
    </reaction>
    <physiologicalReaction direction="left-to-right" evidence="14">
        <dbReference type="Rhea" id="RHEA:16990"/>
    </physiologicalReaction>
</comment>
<evidence type="ECO:0000256" key="3">
    <source>
        <dbReference type="ARBA" id="ARBA00012976"/>
    </source>
</evidence>
<dbReference type="GO" id="GO:0052745">
    <property type="term" value="F:inositol phosphate phosphatase activity"/>
    <property type="evidence" value="ECO:0007669"/>
    <property type="project" value="TreeGrafter"/>
</dbReference>
<feature type="disulfide bond" evidence="16">
    <location>
        <begin position="57"/>
        <end position="422"/>
    </location>
</feature>
<evidence type="ECO:0000256" key="2">
    <source>
        <dbReference type="ARBA" id="ARBA00008422"/>
    </source>
</evidence>
<comment type="catalytic activity">
    <reaction evidence="12">
        <text>1D-myo-inositol 1,2,5,6-tetrakisphosphate + H2O = 1D-myo-inositol 1,2,6-trisphosphate + phosphate</text>
        <dbReference type="Rhea" id="RHEA:77119"/>
        <dbReference type="ChEBI" id="CHEBI:15377"/>
        <dbReference type="ChEBI" id="CHEBI:43474"/>
        <dbReference type="ChEBI" id="CHEBI:195535"/>
        <dbReference type="ChEBI" id="CHEBI:195537"/>
        <dbReference type="EC" id="3.1.3.62"/>
    </reaction>
    <physiologicalReaction direction="left-to-right" evidence="12">
        <dbReference type="Rhea" id="RHEA:77120"/>
    </physiologicalReaction>
</comment>
<feature type="disulfide bond" evidence="16">
    <location>
        <begin position="446"/>
        <end position="451"/>
    </location>
</feature>
<dbReference type="EC" id="3.1.3.80" evidence="3"/>
<evidence type="ECO:0000256" key="8">
    <source>
        <dbReference type="ARBA" id="ARBA00022801"/>
    </source>
</evidence>
<feature type="chain" id="PRO_5043800129" description="Multiple inositol polyphosphate phosphatase 1" evidence="17">
    <location>
        <begin position="22"/>
        <end position="508"/>
    </location>
</feature>
<dbReference type="Gene3D" id="3.40.50.1240">
    <property type="entry name" value="Phosphoglycerate mutase-like"/>
    <property type="match status" value="1"/>
</dbReference>
<gene>
    <name evidence="18" type="ORF">SO802_017206</name>
</gene>
<dbReference type="PANTHER" id="PTHR20963">
    <property type="entry name" value="MULTIPLE INOSITOL POLYPHOSPHATE PHOSPHATASE-RELATED"/>
    <property type="match status" value="1"/>
</dbReference>
<keyword evidence="16" id="KW-1015">Disulfide bond</keyword>
<dbReference type="Proteomes" id="UP001459277">
    <property type="component" value="Unassembled WGS sequence"/>
</dbReference>
<dbReference type="SUPFAM" id="SSF53254">
    <property type="entry name" value="Phosphoglycerate mutase-like"/>
    <property type="match status" value="1"/>
</dbReference>
<dbReference type="PIRSF" id="PIRSF000894">
    <property type="entry name" value="Acid_phosphatase"/>
    <property type="match status" value="1"/>
</dbReference>
<comment type="subcellular location">
    <subcellularLocation>
        <location evidence="1">Cell membrane</location>
    </subcellularLocation>
</comment>
<organism evidence="18 19">
    <name type="scientific">Lithocarpus litseifolius</name>
    <dbReference type="NCBI Taxonomy" id="425828"/>
    <lineage>
        <taxon>Eukaryota</taxon>
        <taxon>Viridiplantae</taxon>
        <taxon>Streptophyta</taxon>
        <taxon>Embryophyta</taxon>
        <taxon>Tracheophyta</taxon>
        <taxon>Spermatophyta</taxon>
        <taxon>Magnoliopsida</taxon>
        <taxon>eudicotyledons</taxon>
        <taxon>Gunneridae</taxon>
        <taxon>Pentapetalae</taxon>
        <taxon>rosids</taxon>
        <taxon>fabids</taxon>
        <taxon>Fagales</taxon>
        <taxon>Fagaceae</taxon>
        <taxon>Lithocarpus</taxon>
    </lineage>
</organism>
<evidence type="ECO:0000256" key="13">
    <source>
        <dbReference type="ARBA" id="ARBA00043671"/>
    </source>
</evidence>
<dbReference type="PANTHER" id="PTHR20963:SF8">
    <property type="entry name" value="MULTIPLE INOSITOL POLYPHOSPHATE PHOSPHATASE 1"/>
    <property type="match status" value="1"/>
</dbReference>
<dbReference type="AlphaFoldDB" id="A0AAW2D230"/>
<evidence type="ECO:0000313" key="18">
    <source>
        <dbReference type="EMBL" id="KAL0003425.1"/>
    </source>
</evidence>
<keyword evidence="8" id="KW-0378">Hydrolase</keyword>
<proteinExistence type="inferred from homology"/>
<evidence type="ECO:0000256" key="15">
    <source>
        <dbReference type="ARBA" id="ARBA00043832"/>
    </source>
</evidence>
<dbReference type="InterPro" id="IPR029033">
    <property type="entry name" value="His_PPase_superfam"/>
</dbReference>
<evidence type="ECO:0000256" key="10">
    <source>
        <dbReference type="ARBA" id="ARBA00023180"/>
    </source>
</evidence>
<dbReference type="GO" id="GO:0003993">
    <property type="term" value="F:acid phosphatase activity"/>
    <property type="evidence" value="ECO:0007669"/>
    <property type="project" value="TreeGrafter"/>
</dbReference>
<dbReference type="InterPro" id="IPR016274">
    <property type="entry name" value="Histidine_acid_Pase_euk"/>
</dbReference>
<keyword evidence="7 17" id="KW-0732">Signal</keyword>
<evidence type="ECO:0000256" key="6">
    <source>
        <dbReference type="ARBA" id="ARBA00022475"/>
    </source>
</evidence>
<dbReference type="FunFam" id="3.40.50.1240:FF:000017">
    <property type="entry name" value="Histidine acid phosphatase family protein"/>
    <property type="match status" value="1"/>
</dbReference>
<dbReference type="CDD" id="cd07061">
    <property type="entry name" value="HP_HAP_like"/>
    <property type="match status" value="1"/>
</dbReference>
<keyword evidence="19" id="KW-1185">Reference proteome</keyword>
<evidence type="ECO:0000256" key="4">
    <source>
        <dbReference type="ARBA" id="ARBA00013040"/>
    </source>
</evidence>
<evidence type="ECO:0000256" key="16">
    <source>
        <dbReference type="PIRSR" id="PIRSR000894-2"/>
    </source>
</evidence>
<evidence type="ECO:0000256" key="9">
    <source>
        <dbReference type="ARBA" id="ARBA00023136"/>
    </source>
</evidence>
<feature type="disulfide bond" evidence="16">
    <location>
        <begin position="261"/>
        <end position="292"/>
    </location>
</feature>
<evidence type="ECO:0000313" key="19">
    <source>
        <dbReference type="Proteomes" id="UP001459277"/>
    </source>
</evidence>
<sequence length="508" mass="57744">MKRAIHFVLLPFLSLLLYSYAHEAFDVRQHFSTVTRYGAAKGIADNSIIASNIPDGCTPIHINLVARHGTRSPTKKRIKELDNLEAHLEVLLRDAQELKLSLQKVPSWIQGWKSPWKGKLKGGELISKGEEELYDLGIRIREKFPDLFNEEYHPDVYVIRATQIPRASASAVAFGMGLFIGTGSLGPGRHRAFAVTSESRASDLLLRFYESCENYKDFRKKQEPDVGKRKEPILDEITSSLVSRYMLNFTRQDTSSLWFLCKQMRFTSFCNYHAGFPIWQEASLLDITDQACSLFTPSEISLLEWTDDLELFMLKGYGKSLNYQMGVPLLQDVLEAMEQAIKAQEEKHAPGSYEKARLRFAHAETVVPFSCLLGLFREGSGFQQIQEEKSLEPPPKPPQQRNWRGSVVAPFAGNNMLVLYNCQANSSSKYFVQVLHNEDPIPLPGCDSDFCPFELFKENIVDPHLKSNYNQVCMVKGETPERKPSMASKLFWLFSLGNDGKQTHKDEL</sequence>
<comment type="catalytic activity">
    <reaction evidence="13">
        <text>1D-myo-inositol 1,2,4,5,6-pentakisphosphate + H2O = 1D-myo-inositol 1,2,5,6-tetrakisphosphate + phosphate</text>
        <dbReference type="Rhea" id="RHEA:77115"/>
        <dbReference type="ChEBI" id="CHEBI:15377"/>
        <dbReference type="ChEBI" id="CHEBI:43474"/>
        <dbReference type="ChEBI" id="CHEBI:57798"/>
        <dbReference type="ChEBI" id="CHEBI:195535"/>
        <dbReference type="EC" id="3.1.3.62"/>
    </reaction>
    <physiologicalReaction direction="left-to-right" evidence="13">
        <dbReference type="Rhea" id="RHEA:77116"/>
    </physiologicalReaction>
</comment>
<evidence type="ECO:0000256" key="5">
    <source>
        <dbReference type="ARBA" id="ARBA00018097"/>
    </source>
</evidence>
<accession>A0AAW2D230</accession>
<dbReference type="GO" id="GO:0005886">
    <property type="term" value="C:plasma membrane"/>
    <property type="evidence" value="ECO:0007669"/>
    <property type="project" value="UniProtKB-SubCell"/>
</dbReference>
<keyword evidence="6" id="KW-1003">Cell membrane</keyword>
<evidence type="ECO:0000256" key="14">
    <source>
        <dbReference type="ARBA" id="ARBA00043691"/>
    </source>
</evidence>
<dbReference type="GO" id="GO:0034417">
    <property type="term" value="F:bisphosphoglycerate 3-phosphatase activity"/>
    <property type="evidence" value="ECO:0007669"/>
    <property type="project" value="UniProtKB-EC"/>
</dbReference>
<evidence type="ECO:0000256" key="17">
    <source>
        <dbReference type="SAM" id="SignalP"/>
    </source>
</evidence>